<keyword evidence="2" id="KW-1185">Reference proteome</keyword>
<dbReference type="EMBL" id="NXLV01000025">
    <property type="protein sequence ID" value="RDU68674.1"/>
    <property type="molecule type" value="Genomic_DNA"/>
</dbReference>
<accession>A0A3D8IVL5</accession>
<evidence type="ECO:0000313" key="2">
    <source>
        <dbReference type="Proteomes" id="UP000257045"/>
    </source>
</evidence>
<evidence type="ECO:0000313" key="1">
    <source>
        <dbReference type="EMBL" id="RDU68674.1"/>
    </source>
</evidence>
<name>A0A3D8IVL5_9HELI</name>
<dbReference type="RefSeq" id="WP_170126779.1">
    <property type="nucleotide sequence ID" value="NZ_NXLV01000025.1"/>
</dbReference>
<proteinExistence type="predicted"/>
<organism evidence="1 2">
    <name type="scientific">Helicobacter brantae</name>
    <dbReference type="NCBI Taxonomy" id="375927"/>
    <lineage>
        <taxon>Bacteria</taxon>
        <taxon>Pseudomonadati</taxon>
        <taxon>Campylobacterota</taxon>
        <taxon>Epsilonproteobacteria</taxon>
        <taxon>Campylobacterales</taxon>
        <taxon>Helicobacteraceae</taxon>
        <taxon>Helicobacter</taxon>
    </lineage>
</organism>
<gene>
    <name evidence="1" type="ORF">CQA58_08070</name>
</gene>
<feature type="non-terminal residue" evidence="1">
    <location>
        <position position="1"/>
    </location>
</feature>
<reference evidence="1 2" key="1">
    <citation type="submission" date="2018-04" db="EMBL/GenBank/DDBJ databases">
        <title>Novel Campyloabacter and Helicobacter Species and Strains.</title>
        <authorList>
            <person name="Mannion A.J."/>
            <person name="Shen Z."/>
            <person name="Fox J.G."/>
        </authorList>
    </citation>
    <scope>NUCLEOTIDE SEQUENCE [LARGE SCALE GENOMIC DNA]</scope>
    <source>
        <strain evidence="1 2">MIT 04-9366</strain>
    </source>
</reference>
<feature type="non-terminal residue" evidence="1">
    <location>
        <position position="2339"/>
    </location>
</feature>
<dbReference type="Proteomes" id="UP000257045">
    <property type="component" value="Unassembled WGS sequence"/>
</dbReference>
<protein>
    <recommendedName>
        <fullName evidence="3">Autotransporter domain-containing protein</fullName>
    </recommendedName>
</protein>
<evidence type="ECO:0008006" key="3">
    <source>
        <dbReference type="Google" id="ProtNLM"/>
    </source>
</evidence>
<comment type="caution">
    <text evidence="1">The sequence shown here is derived from an EMBL/GenBank/DDBJ whole genome shotgun (WGS) entry which is preliminary data.</text>
</comment>
<sequence>GSVTLDGSASTEMYFTGNAGKITGALSITQNSTNIISFANDGTIGGNVTISQGNTTFKNLTSAGTFNLQGGTRTINFTGLNSDPAPTLTANISLTGGTTTINGLNTLSGNINASGNATLYLSNTEVGDISFYKKTYYSWTTSIYGVKSANNISTTGDDGWHETKKMMITFADNASVKGNIATKDESITELVFSQATSATLQDSSGGAINIKAFYGAGALGNYAKNVLIFGANTTAKIGTMSSSGDYGHGVSSGATFNALNFNDDTANSASINQMNSTRSYNIVGKNLITYNTSVTYDSSLFVDDGYRKKKFNGSVAEFVKSTHSASGTFTFGDNSGETISDAIVTYIQGKNYININGNTAIKGNILSNITSSNDSNTASAGHNNLLVLTGISTTLGESGKAISIKVDNSQGQSYNKTSNNTLLLGATTNTLTLSALSASGTYNSDANQNFNALSINSGTTTATITSISAGFGTNIIGKDLITQGDSDGNGSGYNTALFGSNADTPSIQSGFIAEFVKSTHSASGNFTLGTSNTSNAISTSQGGLTYINVSGTTTIKGNILSSTQGTTGGNNNLIVLTGTSATLGESGKAISIKVENSIGDAYVRSSNNTLLLGADSNILNLSELSALGTYSSDARTNFNALSFNNTTDNGDQNIGAVKANNGSNIIGANLITQGDSDGNGSGYNTTLFGNANTPTIQRNNFASTFMSGAHTAKGTYNITSLTIENNVMGGNYINVENLNLTGNVKAHATSTVTNGDRFVENYIYTGNSGVISGEVSASRDSASTVDTKNVITFAGSGANSISGEISASAGSNNISLANNLITLGNITKSGGTNNFTFIGNGTLTLKGQTNNISTLTAYAPSTRSTSASTLVIDGTNNANSTTIDSVKNGGNLVVNFNGQGTDKSATLKISSLTGDTLKAITLGDSSTNNTLDLTALGNTTISEAISVGASQGLNINLTNTALTTNGWTTASGGASVINVGGSGVASANSTLQGKAVELSTLTLQATNGASMTLQNTSTTIGTLTSSSTSGDKLILGYNSPSITTQTNDVSATIESQVDGGNLTLVFNGGEDRSTSLTLNGAENTIQALKLGSSSGSNQSTHNTLILNKGKTTITNAINVGTNSATQEIAFNLANNTELALTGGLTKGDNGFANLNVLANSSATLSGGAVGLTNLNMGLDTSASSLTFKNTTTTIGTLTSNATASLYNTLIMGDGSSSVSVANTADNTIFDLTFNASTNNQAKTFTLTGGENSINQVLVSESDTAIANTLAVTGGSTTIDTITINSGKNLTLALNSNTDASNPSSTLVTVNSAINGANVSFSGGVNPADQIHHSTLWLKGQSNTIASIDSSASNGVILFEGTAGATITSASITSVTAPTTPADPATPSILSTPTTGGSLTFAFRGDGNSNVSVTNGITVGNGATLGISLGGSGNKVVSGNVTLETGSTLLVDFLAGNTANATLGDSNTPFTIGDGSHSIINFHGANSGNLNNGGITVASGATNTVNFLGSATLGGITLQSGATNTINVYGKSRTNQAVEGKVITSDVGAVNNTINLEDYSTLTLLSAQGGEDGSGELKTALSNTLNFLGDNATLKGGFGADTSGTATINVGQVNGANSVSGTIIGQVSNATLAFNAGTSKLTLQNLNGNAIDHTFKTITSNATDGILVFDTSKGVVNATISEGTTISEGKSLSLDFQGSNNTTVATNGGLTIDGTLGIIINGNGEKKVTSNINLNNKGTLLVDFTSGTANVTLGNGGGITIGDGESSIINFRGGKGTLANTLTLNGGTNTLNFFVDGEVGGITLTRGSNNINVEDNRTAKILDTSSVGGVSNTINLKDGATLVLRANNTASDGSGSLNTTLTNTLNFLGDGATLQGGFGAGTSEDPAQTGTATINVGDSNNSTQVVNGVITGNVTSADVTFKANNSTLTLQGATNTLNALGSSAGITGTIILDAKTDAGVNTTITTAVEATSSVGLKFGAGNKAKTFTFSETGNNLSGVEFDESGSTNNTIAFTKGSNTIANAFSITQGQGLTIALGDSTTDSSYAEGDTNTQISLALNGGFTQDGGNATLSVVGNSTADALISGGAIEVDNLDMVAKTSASLTLQNSSVSIGTLTAQKGSYALKLDALNNAVSTTIANTLNGSNLSITLAGSDATKTATLTLNGADNIIDTLSLQGTNNTLALNGSDNTIGSLTLGASSTNNTLALNNGATTISSASGVSVSSNQGITFDLANSTRLNLQALSNEGAMNATLANGSSLNITGAFSNTAGTSSITLADNSSLSTTGITNSGGSTTLALNGTSSITGGITSSDSATTAITLGESAVGKITGDIAFNGTSTA</sequence>